<dbReference type="GO" id="GO:0003677">
    <property type="term" value="F:DNA binding"/>
    <property type="evidence" value="ECO:0007669"/>
    <property type="project" value="UniProtKB-KW"/>
</dbReference>
<comment type="caution">
    <text evidence="2">The sequence shown here is derived from an EMBL/GenBank/DDBJ whole genome shotgun (WGS) entry which is preliminary data.</text>
</comment>
<dbReference type="GO" id="GO:0003700">
    <property type="term" value="F:DNA-binding transcription factor activity"/>
    <property type="evidence" value="ECO:0007669"/>
    <property type="project" value="InterPro"/>
</dbReference>
<gene>
    <name evidence="2" type="ORF">CLV54_2338</name>
</gene>
<dbReference type="PANTHER" id="PTHR33164:SF99">
    <property type="entry name" value="MARR FAMILY REGULATORY PROTEIN"/>
    <property type="match status" value="1"/>
</dbReference>
<feature type="domain" description="HTH marR-type" evidence="1">
    <location>
        <begin position="11"/>
        <end position="147"/>
    </location>
</feature>
<dbReference type="AlphaFoldDB" id="A0A2M9BTX6"/>
<protein>
    <submittedName>
        <fullName evidence="2">DNA-binding MarR family transcriptional regulator</fullName>
    </submittedName>
</protein>
<accession>A0A2M9BTX6</accession>
<evidence type="ECO:0000313" key="3">
    <source>
        <dbReference type="Proteomes" id="UP000230161"/>
    </source>
</evidence>
<dbReference type="Pfam" id="PF12802">
    <property type="entry name" value="MarR_2"/>
    <property type="match status" value="1"/>
</dbReference>
<dbReference type="GO" id="GO:0006950">
    <property type="term" value="P:response to stress"/>
    <property type="evidence" value="ECO:0007669"/>
    <property type="project" value="TreeGrafter"/>
</dbReference>
<dbReference type="PANTHER" id="PTHR33164">
    <property type="entry name" value="TRANSCRIPTIONAL REGULATOR, MARR FAMILY"/>
    <property type="match status" value="1"/>
</dbReference>
<dbReference type="Gene3D" id="1.10.10.10">
    <property type="entry name" value="Winged helix-like DNA-binding domain superfamily/Winged helix DNA-binding domain"/>
    <property type="match status" value="1"/>
</dbReference>
<dbReference type="SMART" id="SM00347">
    <property type="entry name" value="HTH_MARR"/>
    <property type="match status" value="1"/>
</dbReference>
<dbReference type="PROSITE" id="PS50995">
    <property type="entry name" value="HTH_MARR_2"/>
    <property type="match status" value="1"/>
</dbReference>
<dbReference type="Proteomes" id="UP000230161">
    <property type="component" value="Unassembled WGS sequence"/>
</dbReference>
<organism evidence="2 3">
    <name type="scientific">Compostimonas suwonensis</name>
    <dbReference type="NCBI Taxonomy" id="1048394"/>
    <lineage>
        <taxon>Bacteria</taxon>
        <taxon>Bacillati</taxon>
        <taxon>Actinomycetota</taxon>
        <taxon>Actinomycetes</taxon>
        <taxon>Micrococcales</taxon>
        <taxon>Microbacteriaceae</taxon>
        <taxon>Compostimonas</taxon>
    </lineage>
</organism>
<evidence type="ECO:0000259" key="1">
    <source>
        <dbReference type="PROSITE" id="PS50995"/>
    </source>
</evidence>
<evidence type="ECO:0000313" key="2">
    <source>
        <dbReference type="EMBL" id="PJJ61393.1"/>
    </source>
</evidence>
<dbReference type="InterPro" id="IPR000835">
    <property type="entry name" value="HTH_MarR-typ"/>
</dbReference>
<dbReference type="SUPFAM" id="SSF46785">
    <property type="entry name" value="Winged helix' DNA-binding domain"/>
    <property type="match status" value="1"/>
</dbReference>
<dbReference type="InterPro" id="IPR039422">
    <property type="entry name" value="MarR/SlyA-like"/>
</dbReference>
<dbReference type="InterPro" id="IPR036388">
    <property type="entry name" value="WH-like_DNA-bd_sf"/>
</dbReference>
<dbReference type="EMBL" id="PGFB01000004">
    <property type="protein sequence ID" value="PJJ61393.1"/>
    <property type="molecule type" value="Genomic_DNA"/>
</dbReference>
<dbReference type="OrthoDB" id="8635520at2"/>
<keyword evidence="3" id="KW-1185">Reference proteome</keyword>
<dbReference type="InterPro" id="IPR036390">
    <property type="entry name" value="WH_DNA-bd_sf"/>
</dbReference>
<proteinExistence type="predicted"/>
<name>A0A2M9BTX6_9MICO</name>
<dbReference type="RefSeq" id="WP_100345150.1">
    <property type="nucleotide sequence ID" value="NZ_PGFB01000004.1"/>
</dbReference>
<reference evidence="2 3" key="1">
    <citation type="submission" date="2017-11" db="EMBL/GenBank/DDBJ databases">
        <title>Genomic Encyclopedia of Archaeal and Bacterial Type Strains, Phase II (KMG-II): From Individual Species to Whole Genera.</title>
        <authorList>
            <person name="Goeker M."/>
        </authorList>
    </citation>
    <scope>NUCLEOTIDE SEQUENCE [LARGE SCALE GENOMIC DNA]</scope>
    <source>
        <strain evidence="2 3">DSM 25625</strain>
    </source>
</reference>
<keyword evidence="2" id="KW-0238">DNA-binding</keyword>
<sequence length="160" mass="18361">MEKPGRLSADEQEVWDSFFRMRRHLDRALDEQLSKDANLSYSDYEVLIALLRAPERRARVRDLVATIRWEKSRVSHHVTRMEKRGLVERRPCDTDARASFIHLTTEGRRAVVKASPRHVDTIRALFFDQLTPEQLESLGAASRSVLGTLDACDPGDDSED</sequence>